<dbReference type="EMBL" id="FNIA01000002">
    <property type="protein sequence ID" value="SDM43298.1"/>
    <property type="molecule type" value="Genomic_DNA"/>
</dbReference>
<dbReference type="Proteomes" id="UP000199370">
    <property type="component" value="Unassembled WGS sequence"/>
</dbReference>
<sequence>MASKRRGVLYLIGGSFVALASGTDEAARLLARGTDEYLAASKGADEAAGGGDEAASADSSIDEGIEIARRAVRRQRIAQALRDEESTASFTLPAGYFAGFELEPGVQHDLEYEVSSPFGQVDVFLFSEAAFQAYESGGNFDSQTTHRFVRTVEETVKLGDRERYYLIVDNTSLGWTEPSETDLAVDITVRLGHVQ</sequence>
<dbReference type="STRING" id="996166.SAMN05192554_102165"/>
<protein>
    <submittedName>
        <fullName evidence="1">Uncharacterized protein</fullName>
    </submittedName>
</protein>
<name>A0A1G9T6N4_9EURY</name>
<dbReference type="RefSeq" id="WP_089731398.1">
    <property type="nucleotide sequence ID" value="NZ_FNIA01000002.1"/>
</dbReference>
<dbReference type="OrthoDB" id="387100at2157"/>
<proteinExistence type="predicted"/>
<gene>
    <name evidence="1" type="ORF">SAMN05192554_102165</name>
</gene>
<organism evidence="1 2">
    <name type="scientific">Haloarchaeobius iranensis</name>
    <dbReference type="NCBI Taxonomy" id="996166"/>
    <lineage>
        <taxon>Archaea</taxon>
        <taxon>Methanobacteriati</taxon>
        <taxon>Methanobacteriota</taxon>
        <taxon>Stenosarchaea group</taxon>
        <taxon>Halobacteria</taxon>
        <taxon>Halobacteriales</taxon>
        <taxon>Halorubellaceae</taxon>
        <taxon>Haloarchaeobius</taxon>
    </lineage>
</organism>
<evidence type="ECO:0000313" key="2">
    <source>
        <dbReference type="Proteomes" id="UP000199370"/>
    </source>
</evidence>
<evidence type="ECO:0000313" key="1">
    <source>
        <dbReference type="EMBL" id="SDM43298.1"/>
    </source>
</evidence>
<dbReference type="AlphaFoldDB" id="A0A1G9T6N4"/>
<reference evidence="1 2" key="1">
    <citation type="submission" date="2016-10" db="EMBL/GenBank/DDBJ databases">
        <authorList>
            <person name="de Groot N.N."/>
        </authorList>
    </citation>
    <scope>NUCLEOTIDE SEQUENCE [LARGE SCALE GENOMIC DNA]</scope>
    <source>
        <strain evidence="2">EB21,IBRC-M 10013,KCTC 4048</strain>
    </source>
</reference>
<keyword evidence="2" id="KW-1185">Reference proteome</keyword>
<accession>A0A1G9T6N4</accession>